<keyword evidence="2" id="KW-1185">Reference proteome</keyword>
<proteinExistence type="predicted"/>
<evidence type="ECO:0000313" key="2">
    <source>
        <dbReference type="Proteomes" id="UP000298159"/>
    </source>
</evidence>
<dbReference type="GeneID" id="95447130"/>
<protein>
    <submittedName>
        <fullName evidence="1">Uncharacterized protein</fullName>
    </submittedName>
</protein>
<accession>A0A4Z1D8Y6</accession>
<reference evidence="1 2" key="1">
    <citation type="submission" date="2019-04" db="EMBL/GenBank/DDBJ databases">
        <title>Streptomyces sp. nov. Bv016 isolated from bark of Buahinia variegata.</title>
        <authorList>
            <person name="Kanchanasin P."/>
            <person name="Tanasupawat S."/>
            <person name="Yuki M."/>
            <person name="Kudo T."/>
        </authorList>
    </citation>
    <scope>NUCLEOTIDE SEQUENCE [LARGE SCALE GENOMIC DNA]</scope>
    <source>
        <strain evidence="1 2">Bv016</strain>
    </source>
</reference>
<gene>
    <name evidence="1" type="ORF">E5083_05920</name>
</gene>
<dbReference type="EMBL" id="SRRT01000002">
    <property type="protein sequence ID" value="TGN79187.1"/>
    <property type="molecule type" value="Genomic_DNA"/>
</dbReference>
<sequence>MGNSKAYPVFRTTDRPTAYAQAMRLCALLAMQDDEVYLTADLLTVADVRRMAAVLPGTRIGVKVRTDPSGESVWADLNLTTATASELRPHLPLDIGEFYPVKSADHRFLTALGQGTASIQWSGSWPEDPDADQHGSAKYDGVQVVFHGDQAQADRWTEHHTVFVHVNNWGDLPRARKLAAHIGGEVLGEAQLGF</sequence>
<name>A0A4Z1D8Y6_9ACTN</name>
<organism evidence="1 2">
    <name type="scientific">Streptomyces bauhiniae</name>
    <dbReference type="NCBI Taxonomy" id="2340725"/>
    <lineage>
        <taxon>Bacteria</taxon>
        <taxon>Bacillati</taxon>
        <taxon>Actinomycetota</taxon>
        <taxon>Actinomycetes</taxon>
        <taxon>Kitasatosporales</taxon>
        <taxon>Streptomycetaceae</taxon>
        <taxon>Streptomyces</taxon>
    </lineage>
</organism>
<dbReference type="AlphaFoldDB" id="A0A4Z1D8Y6"/>
<dbReference type="Proteomes" id="UP000298159">
    <property type="component" value="Unassembled WGS sequence"/>
</dbReference>
<evidence type="ECO:0000313" key="1">
    <source>
        <dbReference type="EMBL" id="TGN79187.1"/>
    </source>
</evidence>
<comment type="caution">
    <text evidence="1">The sequence shown here is derived from an EMBL/GenBank/DDBJ whole genome shotgun (WGS) entry which is preliminary data.</text>
</comment>
<dbReference type="RefSeq" id="WP_135784534.1">
    <property type="nucleotide sequence ID" value="NZ_SRRT01000002.1"/>
</dbReference>